<dbReference type="SUPFAM" id="SSF56349">
    <property type="entry name" value="DNA breaking-rejoining enzymes"/>
    <property type="match status" value="1"/>
</dbReference>
<comment type="caution">
    <text evidence="8">The sequence shown here is derived from an EMBL/GenBank/DDBJ whole genome shotgun (WGS) entry which is preliminary data.</text>
</comment>
<dbReference type="PROSITE" id="PS51900">
    <property type="entry name" value="CB"/>
    <property type="match status" value="1"/>
</dbReference>
<gene>
    <name evidence="8" type="ORF">H9625_17295</name>
</gene>
<dbReference type="Pfam" id="PF13495">
    <property type="entry name" value="Phage_int_SAM_4"/>
    <property type="match status" value="1"/>
</dbReference>
<feature type="domain" description="Core-binding (CB)" evidence="7">
    <location>
        <begin position="4"/>
        <end position="100"/>
    </location>
</feature>
<dbReference type="Gene3D" id="1.10.150.130">
    <property type="match status" value="1"/>
</dbReference>
<dbReference type="InterPro" id="IPR004107">
    <property type="entry name" value="Integrase_SAM-like_N"/>
</dbReference>
<dbReference type="RefSeq" id="WP_022232157.1">
    <property type="nucleotide sequence ID" value="NZ_JACSPP010000127.1"/>
</dbReference>
<dbReference type="InterPro" id="IPR002104">
    <property type="entry name" value="Integrase_catalytic"/>
</dbReference>
<dbReference type="PANTHER" id="PTHR30349">
    <property type="entry name" value="PHAGE INTEGRASE-RELATED"/>
    <property type="match status" value="1"/>
</dbReference>
<evidence type="ECO:0000256" key="2">
    <source>
        <dbReference type="ARBA" id="ARBA00022908"/>
    </source>
</evidence>
<evidence type="ECO:0000313" key="9">
    <source>
        <dbReference type="Proteomes" id="UP000620874"/>
    </source>
</evidence>
<keyword evidence="4" id="KW-0233">DNA recombination</keyword>
<evidence type="ECO:0000256" key="1">
    <source>
        <dbReference type="ARBA" id="ARBA00022829"/>
    </source>
</evidence>
<evidence type="ECO:0000256" key="4">
    <source>
        <dbReference type="ARBA" id="ARBA00023172"/>
    </source>
</evidence>
<protein>
    <submittedName>
        <fullName evidence="8">Tyrosine-type recombinase/integrase</fullName>
    </submittedName>
</protein>
<dbReference type="InterPro" id="IPR013762">
    <property type="entry name" value="Integrase-like_cat_sf"/>
</dbReference>
<evidence type="ECO:0000313" key="8">
    <source>
        <dbReference type="EMBL" id="MBD8042149.1"/>
    </source>
</evidence>
<keyword evidence="9" id="KW-1185">Reference proteome</keyword>
<dbReference type="PROSITE" id="PS51898">
    <property type="entry name" value="TYR_RECOMBINASE"/>
    <property type="match status" value="1"/>
</dbReference>
<dbReference type="CDD" id="cd01182">
    <property type="entry name" value="INT_RitC_C_like"/>
    <property type="match status" value="1"/>
</dbReference>
<dbReference type="PANTHER" id="PTHR30349:SF81">
    <property type="entry name" value="TYROSINE RECOMBINASE XERC"/>
    <property type="match status" value="1"/>
</dbReference>
<reference evidence="8 9" key="1">
    <citation type="submission" date="2020-08" db="EMBL/GenBank/DDBJ databases">
        <title>A Genomic Blueprint of the Chicken Gut Microbiome.</title>
        <authorList>
            <person name="Gilroy R."/>
            <person name="Ravi A."/>
            <person name="Getino M."/>
            <person name="Pursley I."/>
            <person name="Horton D.L."/>
            <person name="Alikhan N.-F."/>
            <person name="Baker D."/>
            <person name="Gharbi K."/>
            <person name="Hall N."/>
            <person name="Watson M."/>
            <person name="Adriaenssens E.M."/>
            <person name="Foster-Nyarko E."/>
            <person name="Jarju S."/>
            <person name="Secka A."/>
            <person name="Antonio M."/>
            <person name="Oren A."/>
            <person name="Chaudhuri R."/>
            <person name="La Ragione R.M."/>
            <person name="Hildebrand F."/>
            <person name="Pallen M.J."/>
        </authorList>
    </citation>
    <scope>NUCLEOTIDE SEQUENCE [LARGE SCALE GENOMIC DNA]</scope>
    <source>
        <strain evidence="8 9">Sa1CVN1</strain>
    </source>
</reference>
<evidence type="ECO:0000256" key="3">
    <source>
        <dbReference type="ARBA" id="ARBA00023125"/>
    </source>
</evidence>
<dbReference type="InterPro" id="IPR044068">
    <property type="entry name" value="CB"/>
</dbReference>
<feature type="domain" description="Tyr recombinase" evidence="6">
    <location>
        <begin position="132"/>
        <end position="317"/>
    </location>
</feature>
<evidence type="ECO:0000256" key="5">
    <source>
        <dbReference type="PROSITE-ProRule" id="PRU01248"/>
    </source>
</evidence>
<organism evidence="8 9">
    <name type="scientific">Phocaeicola intestinalis</name>
    <dbReference type="NCBI Taxonomy" id="2762212"/>
    <lineage>
        <taxon>Bacteria</taxon>
        <taxon>Pseudomonadati</taxon>
        <taxon>Bacteroidota</taxon>
        <taxon>Bacteroidia</taxon>
        <taxon>Bacteroidales</taxon>
        <taxon>Bacteroidaceae</taxon>
        <taxon>Phocaeicola</taxon>
    </lineage>
</organism>
<dbReference type="EMBL" id="JACSPP010000127">
    <property type="protein sequence ID" value="MBD8042149.1"/>
    <property type="molecule type" value="Genomic_DNA"/>
</dbReference>
<dbReference type="Pfam" id="PF00589">
    <property type="entry name" value="Phage_integrase"/>
    <property type="match status" value="1"/>
</dbReference>
<dbReference type="InterPro" id="IPR011010">
    <property type="entry name" value="DNA_brk_join_enz"/>
</dbReference>
<evidence type="ECO:0000259" key="7">
    <source>
        <dbReference type="PROSITE" id="PS51900"/>
    </source>
</evidence>
<dbReference type="Proteomes" id="UP000620874">
    <property type="component" value="Unassembled WGS sequence"/>
</dbReference>
<sequence length="344" mass="39083">MNKSDEKLLVGYWLKLYLADYLPIIKNGSQNTIKSYSYCFCQLLSFIKSKGLVVSKLKIEDLTLNIISDFLNSIEVVQKCSVTTRNLRLAAIRSFAKYVSSVEPQYLLWYSRLKYIPNKKENIKTFEGAAQPKIHYLEKEEMQVLLNAPDKTTKQGMRDYVLLMFMYNTGTRASEVVNVKISDIHIGSPNTVSVVYVRGKGNKTRPCPLWDTTVKLIEPFLHRSKDDAVFLNKYGNPITRFGIYELVTKYAAKAAELMPSIAKKNVSPHTIRHSTATHLLESGVDINTIRSWLGHVSINTTNIYAETNLKMKAKAIESCNLNNPDLKVKPITDQSIITFLKSLQ</sequence>
<keyword evidence="2" id="KW-0229">DNA integration</keyword>
<keyword evidence="3 5" id="KW-0238">DNA-binding</keyword>
<name>A0ABR8YD57_9BACT</name>
<dbReference type="Gene3D" id="1.10.443.10">
    <property type="entry name" value="Intergrase catalytic core"/>
    <property type="match status" value="1"/>
</dbReference>
<evidence type="ECO:0000259" key="6">
    <source>
        <dbReference type="PROSITE" id="PS51898"/>
    </source>
</evidence>
<proteinExistence type="predicted"/>
<dbReference type="InterPro" id="IPR010998">
    <property type="entry name" value="Integrase_recombinase_N"/>
</dbReference>
<dbReference type="InterPro" id="IPR050090">
    <property type="entry name" value="Tyrosine_recombinase_XerCD"/>
</dbReference>
<keyword evidence="1" id="KW-0159">Chromosome partition</keyword>
<accession>A0ABR8YD57</accession>